<name>A0A0W0ZTY6_9GAMM</name>
<proteinExistence type="predicted"/>
<organism evidence="1 2">
    <name type="scientific">Legionella tucsonensis</name>
    <dbReference type="NCBI Taxonomy" id="40335"/>
    <lineage>
        <taxon>Bacteria</taxon>
        <taxon>Pseudomonadati</taxon>
        <taxon>Pseudomonadota</taxon>
        <taxon>Gammaproteobacteria</taxon>
        <taxon>Legionellales</taxon>
        <taxon>Legionellaceae</taxon>
        <taxon>Legionella</taxon>
    </lineage>
</organism>
<gene>
    <name evidence="1" type="ORF">Ltuc_0456</name>
</gene>
<dbReference type="PATRIC" id="fig|40335.7.peg.473"/>
<dbReference type="STRING" id="40335.Ltuc_0456"/>
<dbReference type="Proteomes" id="UP000054693">
    <property type="component" value="Unassembled WGS sequence"/>
</dbReference>
<evidence type="ECO:0000313" key="1">
    <source>
        <dbReference type="EMBL" id="KTD72609.1"/>
    </source>
</evidence>
<protein>
    <submittedName>
        <fullName evidence="1">Uncharacterized protein</fullName>
    </submittedName>
</protein>
<accession>A0A0W0ZTY6</accession>
<sequence>MKASWQCNSSEVVISAEKSFQLILKHILRYNTEWINLAESSLFLGDATHTTYFHF</sequence>
<keyword evidence="2" id="KW-1185">Reference proteome</keyword>
<dbReference type="AlphaFoldDB" id="A0A0W0ZTY6"/>
<comment type="caution">
    <text evidence="1">The sequence shown here is derived from an EMBL/GenBank/DDBJ whole genome shotgun (WGS) entry which is preliminary data.</text>
</comment>
<evidence type="ECO:0000313" key="2">
    <source>
        <dbReference type="Proteomes" id="UP000054693"/>
    </source>
</evidence>
<reference evidence="1" key="1">
    <citation type="submission" date="2015-11" db="EMBL/GenBank/DDBJ databases">
        <title>Genomic analysis of 38 Legionella species identifies large and diverse effector repertoires.</title>
        <authorList>
            <person name="Burstein D."/>
            <person name="Amaro F."/>
            <person name="Zusman T."/>
            <person name="Lifshitz Z."/>
            <person name="Cohen O."/>
            <person name="Gilbert J.A."/>
            <person name="Pupko T."/>
            <person name="Shuman H.A."/>
            <person name="Segal G."/>
        </authorList>
    </citation>
    <scope>NUCLEOTIDE SEQUENCE [LARGE SCALE GENOMIC DNA]</scope>
    <source>
        <strain evidence="1">ATCC 49180</strain>
    </source>
</reference>
<dbReference type="EMBL" id="LNZA01000001">
    <property type="protein sequence ID" value="KTD72609.1"/>
    <property type="molecule type" value="Genomic_DNA"/>
</dbReference>